<comment type="caution">
    <text evidence="1">The sequence shown here is derived from an EMBL/GenBank/DDBJ whole genome shotgun (WGS) entry which is preliminary data.</text>
</comment>
<reference evidence="1 2" key="1">
    <citation type="journal article" date="2023" name="ACS Omega">
        <title>Identification of the Neoaspergillic Acid Biosynthesis Gene Cluster by Establishing an In Vitro CRISPR-Ribonucleoprotein Genetic System in Aspergillus melleus.</title>
        <authorList>
            <person name="Yuan B."/>
            <person name="Grau M.F."/>
            <person name="Murata R.M."/>
            <person name="Torok T."/>
            <person name="Venkateswaran K."/>
            <person name="Stajich J.E."/>
            <person name="Wang C.C.C."/>
        </authorList>
    </citation>
    <scope>NUCLEOTIDE SEQUENCE [LARGE SCALE GENOMIC DNA]</scope>
    <source>
        <strain evidence="1 2">IMV 1140</strain>
    </source>
</reference>
<sequence length="186" mass="20322">MSSRMYKFLVYVLLLAIFPSVRASPTVNACEVLKDVSHTFYGYPDNDPPGPDILYNCGRGNSAGGIGTYDDPLTFATGTGEFEECEIIYVPYLQKYLRNEDFCATCDKNWEKGIWHIDVWTGSAIVNGAGDQVSCENTLTPPPLSIVRRPEQALPVNESPLYSADGGSSSCNVGNVFMAFNGGDYC</sequence>
<dbReference type="Proteomes" id="UP001177260">
    <property type="component" value="Unassembled WGS sequence"/>
</dbReference>
<gene>
    <name evidence="1" type="ORF">N8T08_010642</name>
</gene>
<organism evidence="1 2">
    <name type="scientific">Aspergillus melleus</name>
    <dbReference type="NCBI Taxonomy" id="138277"/>
    <lineage>
        <taxon>Eukaryota</taxon>
        <taxon>Fungi</taxon>
        <taxon>Dikarya</taxon>
        <taxon>Ascomycota</taxon>
        <taxon>Pezizomycotina</taxon>
        <taxon>Eurotiomycetes</taxon>
        <taxon>Eurotiomycetidae</taxon>
        <taxon>Eurotiales</taxon>
        <taxon>Aspergillaceae</taxon>
        <taxon>Aspergillus</taxon>
        <taxon>Aspergillus subgen. Circumdati</taxon>
    </lineage>
</organism>
<protein>
    <submittedName>
        <fullName evidence="1">Uncharacterized protein</fullName>
    </submittedName>
</protein>
<keyword evidence="2" id="KW-1185">Reference proteome</keyword>
<dbReference type="EMBL" id="JAOPJF010000089">
    <property type="protein sequence ID" value="KAK1140164.1"/>
    <property type="molecule type" value="Genomic_DNA"/>
</dbReference>
<evidence type="ECO:0000313" key="2">
    <source>
        <dbReference type="Proteomes" id="UP001177260"/>
    </source>
</evidence>
<accession>A0ACC3AR13</accession>
<proteinExistence type="predicted"/>
<name>A0ACC3AR13_9EURO</name>
<evidence type="ECO:0000313" key="1">
    <source>
        <dbReference type="EMBL" id="KAK1140164.1"/>
    </source>
</evidence>